<keyword evidence="1" id="KW-0328">Glycosyltransferase</keyword>
<gene>
    <name evidence="4" type="ORF">BU058_12865</name>
</gene>
<proteinExistence type="predicted"/>
<accession>A0A9Q6HM92</accession>
<evidence type="ECO:0000256" key="2">
    <source>
        <dbReference type="ARBA" id="ARBA00022679"/>
    </source>
</evidence>
<reference evidence="4 5" key="1">
    <citation type="journal article" date="2016" name="Front. Microbiol.">
        <title>Comprehensive Phylogenetic Analysis of Bovine Non-aureus Staphylococci Species Based on Whole-Genome Sequencing.</title>
        <authorList>
            <person name="Naushad S."/>
            <person name="Barkema H.W."/>
            <person name="Luby C."/>
            <person name="Condas L.A."/>
            <person name="Nobrega D.B."/>
            <person name="Carson D.A."/>
            <person name="De Buck J."/>
        </authorList>
    </citation>
    <scope>NUCLEOTIDE SEQUENCE [LARGE SCALE GENOMIC DNA]</scope>
    <source>
        <strain evidence="4 5">SNUC 1231</strain>
    </source>
</reference>
<dbReference type="EMBL" id="PZFQ01000065">
    <property type="protein sequence ID" value="PTI73707.1"/>
    <property type="molecule type" value="Genomic_DNA"/>
</dbReference>
<sequence length="500" mass="58776">MIYTVTTTLPPIHGGRTKSLLSRVKFLDTELNAPTKILTTNYNVNYNDVYKLFSEEDKVTANITYENLYDWLSDFKLLTFPQTKLFKKVKYNEQPLEIEGLKHEIAKNKRIVRYYDQDNTYVLYRKYYDDQSVIEFEDFMSPISKKRVQRWQYNKYGVLHRKIYYAPNTLRKVLEEFFDIDGNIYYKKSYNDSELNTLIYIQTYKNNRPYKTFKSEKQLFQYYFESKFKDEDVVFCDARLLDKPLLKQKRNTKNILVFHSSHLNNGNIQDSCKYALNTPDKISKYILLTNKQKQDIQNVTSIDSNKFAVIPHFIKSTQPLDNIKKENRFVFVGRIAPEKQIDHILTAYKAFLKTGYDTTLSIYGKSELGQLEIIKQMIHEYKIQDKVHINDYTTNPSLEFQKSKASLLTSSFEGFGLTTMESINIGCPVISYDMRYGASEIINHGENGYLVEANNIAELTKYMVKVIETPLSNVKTKPELTFDSAKNNYKQLFNSIDYNI</sequence>
<dbReference type="SUPFAM" id="SSF53756">
    <property type="entry name" value="UDP-Glycosyltransferase/glycogen phosphorylase"/>
    <property type="match status" value="1"/>
</dbReference>
<comment type="caution">
    <text evidence="4">The sequence shown here is derived from an EMBL/GenBank/DDBJ whole genome shotgun (WGS) entry which is preliminary data.</text>
</comment>
<dbReference type="RefSeq" id="WP_107545415.1">
    <property type="nucleotide sequence ID" value="NZ_PZFQ01000065.1"/>
</dbReference>
<name>A0A9Q6HM92_9STAP</name>
<organism evidence="4 5">
    <name type="scientific">Staphylococcus succinus</name>
    <dbReference type="NCBI Taxonomy" id="61015"/>
    <lineage>
        <taxon>Bacteria</taxon>
        <taxon>Bacillati</taxon>
        <taxon>Bacillota</taxon>
        <taxon>Bacilli</taxon>
        <taxon>Bacillales</taxon>
        <taxon>Staphylococcaceae</taxon>
        <taxon>Staphylococcus</taxon>
    </lineage>
</organism>
<feature type="domain" description="Glycosyl transferase family 1" evidence="3">
    <location>
        <begin position="322"/>
        <end position="470"/>
    </location>
</feature>
<protein>
    <submittedName>
        <fullName evidence="4">Glycosyl transferase family 1</fullName>
    </submittedName>
</protein>
<evidence type="ECO:0000313" key="4">
    <source>
        <dbReference type="EMBL" id="PTI73707.1"/>
    </source>
</evidence>
<dbReference type="GO" id="GO:0016757">
    <property type="term" value="F:glycosyltransferase activity"/>
    <property type="evidence" value="ECO:0007669"/>
    <property type="project" value="UniProtKB-KW"/>
</dbReference>
<dbReference type="PANTHER" id="PTHR12526">
    <property type="entry name" value="GLYCOSYLTRANSFERASE"/>
    <property type="match status" value="1"/>
</dbReference>
<dbReference type="PANTHER" id="PTHR12526:SF629">
    <property type="entry name" value="TEICHURONIC ACID BIOSYNTHESIS GLYCOSYLTRANSFERASE TUAH-RELATED"/>
    <property type="match status" value="1"/>
</dbReference>
<evidence type="ECO:0000256" key="1">
    <source>
        <dbReference type="ARBA" id="ARBA00022676"/>
    </source>
</evidence>
<keyword evidence="2 4" id="KW-0808">Transferase</keyword>
<dbReference type="AlphaFoldDB" id="A0A9Q6HM92"/>
<dbReference type="Proteomes" id="UP000241960">
    <property type="component" value="Unassembled WGS sequence"/>
</dbReference>
<evidence type="ECO:0000259" key="3">
    <source>
        <dbReference type="Pfam" id="PF00534"/>
    </source>
</evidence>
<dbReference type="Gene3D" id="3.40.50.2000">
    <property type="entry name" value="Glycogen Phosphorylase B"/>
    <property type="match status" value="3"/>
</dbReference>
<dbReference type="Pfam" id="PF00534">
    <property type="entry name" value="Glycos_transf_1"/>
    <property type="match status" value="1"/>
</dbReference>
<evidence type="ECO:0000313" key="5">
    <source>
        <dbReference type="Proteomes" id="UP000241960"/>
    </source>
</evidence>
<dbReference type="InterPro" id="IPR001296">
    <property type="entry name" value="Glyco_trans_1"/>
</dbReference>